<protein>
    <submittedName>
        <fullName evidence="5">Import inner membrane translocase subunit Tim44</fullName>
    </submittedName>
</protein>
<feature type="domain" description="Tim44-like" evidence="4">
    <location>
        <begin position="182"/>
        <end position="311"/>
    </location>
</feature>
<dbReference type="HOGENOM" id="CLU_052470_0_0_7"/>
<dbReference type="Gene3D" id="3.10.450.240">
    <property type="match status" value="1"/>
</dbReference>
<dbReference type="Pfam" id="PF04280">
    <property type="entry name" value="Tim44"/>
    <property type="match status" value="1"/>
</dbReference>
<evidence type="ECO:0000256" key="1">
    <source>
        <dbReference type="SAM" id="MobiDB-lite"/>
    </source>
</evidence>
<evidence type="ECO:0000256" key="3">
    <source>
        <dbReference type="SAM" id="SignalP"/>
    </source>
</evidence>
<keyword evidence="2" id="KW-1133">Transmembrane helix</keyword>
<sequence>MKLLGYLVLPLTLFCLLAVMAGDADAKRMGGGRSFGSKPSFSKSFKKPTSTATTQRQGAGANKQQGGIARPGMGMLGGLLAGTFLGSMLGGFGGMGGGGGFFNILILGLLAYLAFRFFKSRKQSSDQTHRQGNFTRGPTSAQPAQNMNNDPYARREEASQGAWDHLSSKPAGGNAASGAEEQQTGPVVSVPAGFDEEEFLEGAKAVYNRLQKAWDIRDMNDIAQFATPAVLNEIKQQAQEDPGPSQTDIMMVNARLLEAKEEGSKTFATVYYDVLLREDPSQSQPSQVREVWHFVRDGGNEVMWKLDGIQQLED</sequence>
<dbReference type="SUPFAM" id="SSF54427">
    <property type="entry name" value="NTF2-like"/>
    <property type="match status" value="1"/>
</dbReference>
<dbReference type="InterPro" id="IPR032710">
    <property type="entry name" value="NTF2-like_dom_sf"/>
</dbReference>
<organism evidence="5 6">
    <name type="scientific">Maridesulfovibrio hydrothermalis AM13 = DSM 14728</name>
    <dbReference type="NCBI Taxonomy" id="1121451"/>
    <lineage>
        <taxon>Bacteria</taxon>
        <taxon>Pseudomonadati</taxon>
        <taxon>Thermodesulfobacteriota</taxon>
        <taxon>Desulfovibrionia</taxon>
        <taxon>Desulfovibrionales</taxon>
        <taxon>Desulfovibrionaceae</taxon>
        <taxon>Maridesulfovibrio</taxon>
    </lineage>
</organism>
<gene>
    <name evidence="5" type="ORF">DESAM_22449</name>
</gene>
<dbReference type="KEGG" id="dhy:DESAM_22449"/>
<keyword evidence="2" id="KW-0472">Membrane</keyword>
<feature type="signal peptide" evidence="3">
    <location>
        <begin position="1"/>
        <end position="21"/>
    </location>
</feature>
<accession>L0RGL0</accession>
<dbReference type="eggNOG" id="COG4395">
    <property type="taxonomic scope" value="Bacteria"/>
</dbReference>
<dbReference type="PATRIC" id="fig|1121451.3.peg.2664"/>
<dbReference type="OrthoDB" id="5297955at2"/>
<evidence type="ECO:0000256" key="2">
    <source>
        <dbReference type="SAM" id="Phobius"/>
    </source>
</evidence>
<reference evidence="5 6" key="1">
    <citation type="submission" date="2012-10" db="EMBL/GenBank/DDBJ databases">
        <authorList>
            <person name="Genoscope - CEA"/>
        </authorList>
    </citation>
    <scope>NUCLEOTIDE SEQUENCE [LARGE SCALE GENOMIC DNA]</scope>
    <source>
        <strain evidence="6">AM13 / DSM 14728</strain>
    </source>
</reference>
<feature type="transmembrane region" description="Helical" evidence="2">
    <location>
        <begin position="92"/>
        <end position="115"/>
    </location>
</feature>
<name>L0RGL0_9BACT</name>
<keyword evidence="6" id="KW-1185">Reference proteome</keyword>
<dbReference type="PANTHER" id="PTHR41542:SF1">
    <property type="entry name" value="BLL5807 PROTEIN"/>
    <property type="match status" value="1"/>
</dbReference>
<dbReference type="STRING" id="1121451.DESAM_22449"/>
<dbReference type="AlphaFoldDB" id="L0RGL0"/>
<dbReference type="EMBL" id="FO203522">
    <property type="protein sequence ID" value="CCO24716.1"/>
    <property type="molecule type" value="Genomic_DNA"/>
</dbReference>
<dbReference type="RefSeq" id="WP_015337316.1">
    <property type="nucleotide sequence ID" value="NC_020055.1"/>
</dbReference>
<feature type="compositionally biased region" description="Low complexity" evidence="1">
    <location>
        <begin position="35"/>
        <end position="54"/>
    </location>
</feature>
<evidence type="ECO:0000313" key="6">
    <source>
        <dbReference type="Proteomes" id="UP000010808"/>
    </source>
</evidence>
<dbReference type="PANTHER" id="PTHR41542">
    <property type="entry name" value="BLL5807 PROTEIN"/>
    <property type="match status" value="1"/>
</dbReference>
<evidence type="ECO:0000259" key="4">
    <source>
        <dbReference type="SMART" id="SM00978"/>
    </source>
</evidence>
<keyword evidence="2" id="KW-0812">Transmembrane</keyword>
<dbReference type="SMART" id="SM00978">
    <property type="entry name" value="Tim44"/>
    <property type="match status" value="1"/>
</dbReference>
<feature type="chain" id="PRO_5003947316" evidence="3">
    <location>
        <begin position="22"/>
        <end position="314"/>
    </location>
</feature>
<proteinExistence type="predicted"/>
<evidence type="ECO:0000313" key="5">
    <source>
        <dbReference type="EMBL" id="CCO24716.1"/>
    </source>
</evidence>
<dbReference type="InterPro" id="IPR007379">
    <property type="entry name" value="Tim44-like_dom"/>
</dbReference>
<keyword evidence="3" id="KW-0732">Signal</keyword>
<dbReference type="Proteomes" id="UP000010808">
    <property type="component" value="Chromosome"/>
</dbReference>
<feature type="compositionally biased region" description="Polar residues" evidence="1">
    <location>
        <begin position="130"/>
        <end position="149"/>
    </location>
</feature>
<feature type="region of interest" description="Disordered" evidence="1">
    <location>
        <begin position="124"/>
        <end position="185"/>
    </location>
</feature>
<feature type="region of interest" description="Disordered" evidence="1">
    <location>
        <begin position="32"/>
        <end position="68"/>
    </location>
</feature>